<comment type="caution">
    <text evidence="1">The sequence shown here is derived from an EMBL/GenBank/DDBJ whole genome shotgun (WGS) entry which is preliminary data.</text>
</comment>
<reference evidence="1" key="1">
    <citation type="submission" date="2018-12" db="EMBL/GenBank/DDBJ databases">
        <title>Draft genome sequence of Flaovobacterium columnare BGFS27 isolated from channel catfish in Alabama.</title>
        <authorList>
            <person name="Cai W."/>
            <person name="Arias C."/>
        </authorList>
    </citation>
    <scope>NUCLEOTIDE SEQUENCE [LARGE SCALE GENOMIC DNA]</scope>
    <source>
        <strain evidence="1">BGFS27</strain>
    </source>
</reference>
<name>A0AA94EXR1_9FLAO</name>
<gene>
    <name evidence="1" type="ORF">EJB19_12310</name>
</gene>
<proteinExistence type="predicted"/>
<evidence type="ECO:0000313" key="1">
    <source>
        <dbReference type="EMBL" id="RVU87124.1"/>
    </source>
</evidence>
<organism evidence="1">
    <name type="scientific">Flavobacterium columnare</name>
    <dbReference type="NCBI Taxonomy" id="996"/>
    <lineage>
        <taxon>Bacteria</taxon>
        <taxon>Pseudomonadati</taxon>
        <taxon>Bacteroidota</taxon>
        <taxon>Flavobacteriia</taxon>
        <taxon>Flavobacteriales</taxon>
        <taxon>Flavobacteriaceae</taxon>
        <taxon>Flavobacterium</taxon>
    </lineage>
</organism>
<dbReference type="EMBL" id="RWGX01000005">
    <property type="protein sequence ID" value="RVU87124.1"/>
    <property type="molecule type" value="Genomic_DNA"/>
</dbReference>
<protein>
    <submittedName>
        <fullName evidence="1">Uncharacterized protein</fullName>
    </submittedName>
</protein>
<accession>A0AA94EXR1</accession>
<dbReference type="RefSeq" id="WP_088466903.1">
    <property type="nucleotide sequence ID" value="NZ_MTDB01000007.1"/>
</dbReference>
<dbReference type="AlphaFoldDB" id="A0AA94EXR1"/>
<sequence length="201" mass="23727">MKNIIFLTVFCLLSINSCNSQNKENQKKIGSGAFHLEKITFKENKDTLFSMVNPILESNKYSNIDIYFIESDEEITMLGNQLLDFSRMDWYINKDKKNIIALEIFSSKLTGKNYENVLTFLKNKFEKIDLTNQKIFSISKKILKAYTNTYLFKGNDKYILIDHTIFEKSKNDDTFRIRIYKYPFDESLIKENLIDKSILNK</sequence>